<dbReference type="PROSITE" id="PS51828">
    <property type="entry name" value="PTX_2"/>
    <property type="match status" value="1"/>
</dbReference>
<keyword evidence="2" id="KW-0378">Hydrolase</keyword>
<feature type="region of interest" description="Disordered" evidence="6">
    <location>
        <begin position="1519"/>
        <end position="1556"/>
    </location>
</feature>
<dbReference type="Gene3D" id="2.60.120.290">
    <property type="entry name" value="Spermadhesin, CUB domain"/>
    <property type="match status" value="2"/>
</dbReference>
<evidence type="ECO:0000313" key="11">
    <source>
        <dbReference type="EMBL" id="CAG5090071.1"/>
    </source>
</evidence>
<dbReference type="InterPro" id="IPR043504">
    <property type="entry name" value="Peptidase_S1_PA_chymotrypsin"/>
</dbReference>
<evidence type="ECO:0000256" key="4">
    <source>
        <dbReference type="PROSITE-ProRule" id="PRU00059"/>
    </source>
</evidence>
<feature type="domain" description="Peptidase S1" evidence="9">
    <location>
        <begin position="1654"/>
        <end position="1859"/>
    </location>
</feature>
<evidence type="ECO:0000256" key="5">
    <source>
        <dbReference type="SAM" id="Coils"/>
    </source>
</evidence>
<feature type="domain" description="Peptidase S1" evidence="9">
    <location>
        <begin position="917"/>
        <end position="1160"/>
    </location>
</feature>
<evidence type="ECO:0000256" key="3">
    <source>
        <dbReference type="ARBA" id="ARBA00023157"/>
    </source>
</evidence>
<feature type="compositionally biased region" description="Basic residues" evidence="6">
    <location>
        <begin position="1495"/>
        <end position="1504"/>
    </location>
</feature>
<feature type="compositionally biased region" description="Basic residues" evidence="6">
    <location>
        <begin position="1618"/>
        <end position="1629"/>
    </location>
</feature>
<dbReference type="InterPro" id="IPR001254">
    <property type="entry name" value="Trypsin_dom"/>
</dbReference>
<dbReference type="Gene3D" id="2.60.120.200">
    <property type="match status" value="2"/>
</dbReference>
<feature type="coiled-coil region" evidence="5">
    <location>
        <begin position="1561"/>
        <end position="1600"/>
    </location>
</feature>
<sequence>MIKTGRLLPSLLFLWLRPPEIQAFDGQPLTSWAEWSEWSQCDRSCGSGLRSRVRQCLNGFPGEDGCQGANSENGHCMLAESCKTCAFSSWSFGEEGAPKTQLLKSTISSEKQEVVGDFSFCARISPTADELFGSLGVYSNPGTKEHVVIVSVRPERNTGGSKFEVLLDGDMNVYISEQAAETGWICLIRNGAKATLRYNEEALDVITNPSSGSSIKTGGELVSGQGFQGTLEDVFMVNFAVDYESLEESERCFEEGQLFAALRMEDLVTSLGDVNFNEQWAQWADWGECSKTCDGGERFRIRKCIGRDPGEGGCSEGRFWEQEPCQTQQCPAGWREWSEWSKCSSSCGEGVKTRVRECKDELSISNYVLLKKQLPNMAEATFCYWLKSGHDGVNGTIFSYAHGEQFTGNSFAVMGSTTPELGLKFFAFRKDERLIIDNDFTTAGEPQLQCFVLHRNSARVGMMDFYVDGKFKNSTVLQTGDLYMIEEGGELVVGQDQDCMLGCYQAEQAMTGNVLDFSIWDAALSETEMAAMSEAGFPSIARQPFVTLNKENSERYGRISYVAQWAEWNDWTKCSVTCQSGLRTRSRVCYGGRAGDYGCDGDELETKGCYQGICEAIVEECSQSTWNLSPGGSASFKAFFNSDSYTFCAAISMDTSPTDNVLISAISSDDKLIIAEIDEQSVAEFFSHEVDTVTACVTSSQEHNTVEVYIDGELLSESSFRGGISRNDVFTFGSSSFGGQIKNFAVWDRFFTPAEIEAIFASSCHAGAILSARPDAQPKLKGQIRFQEGWSSWSPWSSCSVSCAGSGLQSRKRVCYAVDVESGHCFGPDVDTKPCGPLICPTWSNWSSWSSCSKSCGEGYIHRSRECFHGTAGNPGCEGNSSELEPCEVDICPDPYNFPWECGTVTAKRGAPAYQRVVNGHTEQYGAVPYLCQLTSYGDHNCGTSVISPNWNIGAAHCVADYDSPAQFRIICGSQYRSQIDTYEQQRQVERYIKHPGYDSNSDLVDYDMMLFKVDHAWEFTDYVKPACLPKRNDYPSSGQLCKVSGWGSTQAKDATQFFFAQLELAEAVQSAYVPITEMGVCAAGYKSITRRQFCAGFVEGGRDACQGDSGGPLACPIGNRGVYQLTGIVSYGIGCGSASFPGVYTRVESLIDWILDHILDESTQGAATCQKDKIVDLETGGLNSPNFDGRSVYDFNQECSWIISVPNVKSSQKLVLDFTHFHLDADSNCDNDYVAIYGGDQLTEPIGRYCGRQAPPAIIFSSREKLKIVFKTDAESSAEKPTGFAAKFHRAPKKLDESGCGSAKTQMGIPELEKFLIANNKFKMCEFSIKPRIDKGVTSYPVIRLGPDTDPSCCEAVKISNHPKKFDERALVDSSSLCRGEPAVGLDGEIKMRVYNGQRDRRGRKCNLQVGFYSVTDPQVPYLNYEPATDSGQLAPRQEEDNLSQYTCYMDSITLPRWLGKSFPLDKNERLSSCIIEIRPKSAAVRNAASNRPPKSKNPKKGRGMLQDVFMISGQFGEEPEEYDHSDPEEEEEVDLESMSKKERARYEEQQRNRQARLSRRIAEREKIKMQRKAENLIRREEEKEARIEERLEMQAQERLNRFHQRRPPLLNRVRRGVKNKKSKKNSKKQNATSMHRMLSNPHSRTKQNNFRLCTATLLTPTTLITTAGCTGSDANNRLFAKIGMSNFDPRAPTDHVQTIMIRRCIAHPKYIRGEPNNDLQICFLAESVKPSKGIMIPCLTDTMLPLNDGDIVVTESRTNFNKGKTEGVPMRTHIPISGKYAQGKTNKNEPVLKAGYAFGDPLCMKEVGSPVFREDVNQRTLVGLVQGALTPENQCPTRLFNIVDLRDHVDWITSTTKMGALAAEQAEKLAQKTHGARGTNDDRLIKMPRQSGDESRECGQEVISLWNLVDGGNCTNSMTISSPGYPGWYPANADCPVQIQAPEDTRSNINRVLTIQVRVRVVEKFDIEASPNCQADKIHLKDETMDWNLCNGQLPDMPEGIVGTSSKMDVRFTSDGTVQRTGFKLQVDCVDLETADKIQNYRRFEEQEEEKENRKRPGKNHAQVIWVTGRDPKEKEQKRPSNQKGKNPKGRPQNQNRPNNNKNRPNGKTNDRKKPQRG</sequence>
<dbReference type="Pfam" id="PF00431">
    <property type="entry name" value="CUB"/>
    <property type="match status" value="2"/>
</dbReference>
<dbReference type="InterPro" id="IPR001759">
    <property type="entry name" value="PTX_dom"/>
</dbReference>
<feature type="compositionally biased region" description="Basic and acidic residues" evidence="6">
    <location>
        <begin position="1881"/>
        <end position="1895"/>
    </location>
</feature>
<dbReference type="Pfam" id="PF00089">
    <property type="entry name" value="Trypsin"/>
    <property type="match status" value="2"/>
</dbReference>
<dbReference type="InterPro" id="IPR000859">
    <property type="entry name" value="CUB_dom"/>
</dbReference>
<evidence type="ECO:0000259" key="10">
    <source>
        <dbReference type="PROSITE" id="PS51828"/>
    </source>
</evidence>
<feature type="chain" id="PRO_5046728351" evidence="7">
    <location>
        <begin position="24"/>
        <end position="2120"/>
    </location>
</feature>
<dbReference type="SMART" id="SM00042">
    <property type="entry name" value="CUB"/>
    <property type="match status" value="2"/>
</dbReference>
<accession>A0ABN7S3L8</accession>
<dbReference type="InterPro" id="IPR001314">
    <property type="entry name" value="Peptidase_S1A"/>
</dbReference>
<feature type="disulfide bond" evidence="4">
    <location>
        <begin position="1975"/>
        <end position="1992"/>
    </location>
</feature>
<dbReference type="InterPro" id="IPR035914">
    <property type="entry name" value="Sperma_CUB_dom_sf"/>
</dbReference>
<dbReference type="PANTHER" id="PTHR24252">
    <property type="entry name" value="ACROSIN-RELATED"/>
    <property type="match status" value="1"/>
</dbReference>
<dbReference type="EMBL" id="OU015568">
    <property type="protein sequence ID" value="CAG5090071.1"/>
    <property type="molecule type" value="Genomic_DNA"/>
</dbReference>
<feature type="region of interest" description="Disordered" evidence="6">
    <location>
        <begin position="2046"/>
        <end position="2120"/>
    </location>
</feature>
<gene>
    <name evidence="11" type="ORF">OKIOD_LOCUS4010</name>
</gene>
<feature type="compositionally biased region" description="Acidic residues" evidence="6">
    <location>
        <begin position="1519"/>
        <end position="1537"/>
    </location>
</feature>
<proteinExistence type="predicted"/>
<dbReference type="PROSITE" id="PS00135">
    <property type="entry name" value="TRYPSIN_SER"/>
    <property type="match status" value="1"/>
</dbReference>
<evidence type="ECO:0000259" key="8">
    <source>
        <dbReference type="PROSITE" id="PS01180"/>
    </source>
</evidence>
<evidence type="ECO:0000256" key="6">
    <source>
        <dbReference type="SAM" id="MobiDB-lite"/>
    </source>
</evidence>
<feature type="compositionally biased region" description="Low complexity" evidence="6">
    <location>
        <begin position="2092"/>
        <end position="2110"/>
    </location>
</feature>
<dbReference type="InterPro" id="IPR000884">
    <property type="entry name" value="TSP1_rpt"/>
</dbReference>
<keyword evidence="2" id="KW-0720">Serine protease</keyword>
<dbReference type="Pfam" id="PF00090">
    <property type="entry name" value="TSP_1"/>
    <property type="match status" value="6"/>
</dbReference>
<dbReference type="Gene3D" id="2.40.10.10">
    <property type="entry name" value="Trypsin-like serine proteases"/>
    <property type="match status" value="2"/>
</dbReference>
<feature type="domain" description="CUB" evidence="8">
    <location>
        <begin position="1900"/>
        <end position="2032"/>
    </location>
</feature>
<dbReference type="PROSITE" id="PS50092">
    <property type="entry name" value="TSP1"/>
    <property type="match status" value="6"/>
</dbReference>
<dbReference type="Proteomes" id="UP001158576">
    <property type="component" value="Chromosome PAR"/>
</dbReference>
<dbReference type="InterPro" id="IPR013320">
    <property type="entry name" value="ConA-like_dom_sf"/>
</dbReference>
<evidence type="ECO:0000256" key="2">
    <source>
        <dbReference type="ARBA" id="ARBA00022825"/>
    </source>
</evidence>
<dbReference type="InterPro" id="IPR009003">
    <property type="entry name" value="Peptidase_S1_PA"/>
</dbReference>
<dbReference type="InterPro" id="IPR033116">
    <property type="entry name" value="TRYPSIN_SER"/>
</dbReference>
<feature type="signal peptide" evidence="7">
    <location>
        <begin position="1"/>
        <end position="23"/>
    </location>
</feature>
<dbReference type="SMART" id="SM00209">
    <property type="entry name" value="TSP1"/>
    <property type="match status" value="6"/>
</dbReference>
<evidence type="ECO:0000256" key="1">
    <source>
        <dbReference type="ARBA" id="ARBA00022670"/>
    </source>
</evidence>
<keyword evidence="12" id="KW-1185">Reference proteome</keyword>
<feature type="region of interest" description="Disordered" evidence="6">
    <location>
        <begin position="1618"/>
        <end position="1648"/>
    </location>
</feature>
<feature type="domain" description="Pentraxin (PTX)" evidence="10">
    <location>
        <begin position="352"/>
        <end position="569"/>
    </location>
</feature>
<dbReference type="SUPFAM" id="SSF50494">
    <property type="entry name" value="Trypsin-like serine proteases"/>
    <property type="match status" value="2"/>
</dbReference>
<evidence type="ECO:0000313" key="12">
    <source>
        <dbReference type="Proteomes" id="UP001158576"/>
    </source>
</evidence>
<dbReference type="PROSITE" id="PS50240">
    <property type="entry name" value="TRYPSIN_DOM"/>
    <property type="match status" value="2"/>
</dbReference>
<organism evidence="11 12">
    <name type="scientific">Oikopleura dioica</name>
    <name type="common">Tunicate</name>
    <dbReference type="NCBI Taxonomy" id="34765"/>
    <lineage>
        <taxon>Eukaryota</taxon>
        <taxon>Metazoa</taxon>
        <taxon>Chordata</taxon>
        <taxon>Tunicata</taxon>
        <taxon>Appendicularia</taxon>
        <taxon>Copelata</taxon>
        <taxon>Oikopleuridae</taxon>
        <taxon>Oikopleura</taxon>
    </lineage>
</organism>
<dbReference type="SUPFAM" id="SSF49899">
    <property type="entry name" value="Concanavalin A-like lectins/glucanases"/>
    <property type="match status" value="2"/>
</dbReference>
<feature type="compositionally biased region" description="Basic and acidic residues" evidence="6">
    <location>
        <begin position="2111"/>
        <end position="2120"/>
    </location>
</feature>
<feature type="compositionally biased region" description="Basic and acidic residues" evidence="6">
    <location>
        <begin position="2072"/>
        <end position="2081"/>
    </location>
</feature>
<dbReference type="Pfam" id="PF00354">
    <property type="entry name" value="Pentaxin"/>
    <property type="match status" value="1"/>
</dbReference>
<keyword evidence="5" id="KW-0175">Coiled coil</keyword>
<feature type="region of interest" description="Disordered" evidence="6">
    <location>
        <begin position="1872"/>
        <end position="1895"/>
    </location>
</feature>
<keyword evidence="7" id="KW-0732">Signal</keyword>
<dbReference type="CDD" id="cd00041">
    <property type="entry name" value="CUB"/>
    <property type="match status" value="2"/>
</dbReference>
<dbReference type="SMART" id="SM00159">
    <property type="entry name" value="PTX"/>
    <property type="match status" value="1"/>
</dbReference>
<evidence type="ECO:0000259" key="9">
    <source>
        <dbReference type="PROSITE" id="PS50240"/>
    </source>
</evidence>
<dbReference type="Gene3D" id="2.20.100.10">
    <property type="entry name" value="Thrombospondin type-1 (TSP1) repeat"/>
    <property type="match status" value="6"/>
</dbReference>
<dbReference type="SMART" id="SM00020">
    <property type="entry name" value="Tryp_SPc"/>
    <property type="match status" value="1"/>
</dbReference>
<protein>
    <submittedName>
        <fullName evidence="11">Oidioi.mRNA.OKI2018_I69.PAR.g12452.t1.cds</fullName>
    </submittedName>
</protein>
<keyword evidence="3 4" id="KW-1015">Disulfide bond</keyword>
<evidence type="ECO:0000256" key="7">
    <source>
        <dbReference type="SAM" id="SignalP"/>
    </source>
</evidence>
<dbReference type="CDD" id="cd00190">
    <property type="entry name" value="Tryp_SPc"/>
    <property type="match status" value="1"/>
</dbReference>
<keyword evidence="1" id="KW-0645">Protease</keyword>
<dbReference type="SUPFAM" id="SSF49854">
    <property type="entry name" value="Spermadhesin, CUB domain"/>
    <property type="match status" value="2"/>
</dbReference>
<reference evidence="11 12" key="1">
    <citation type="submission" date="2021-04" db="EMBL/GenBank/DDBJ databases">
        <authorList>
            <person name="Bliznina A."/>
        </authorList>
    </citation>
    <scope>NUCLEOTIDE SEQUENCE [LARGE SCALE GENOMIC DNA]</scope>
</reference>
<dbReference type="InterPro" id="IPR036383">
    <property type="entry name" value="TSP1_rpt_sf"/>
</dbReference>
<feature type="domain" description="CUB" evidence="8">
    <location>
        <begin position="1170"/>
        <end position="1292"/>
    </location>
</feature>
<dbReference type="PRINTS" id="PR00722">
    <property type="entry name" value="CHYMOTRYPSIN"/>
</dbReference>
<feature type="compositionally biased region" description="Basic and acidic residues" evidence="6">
    <location>
        <begin position="1539"/>
        <end position="1553"/>
    </location>
</feature>
<comment type="caution">
    <text evidence="4">Lacks conserved residue(s) required for the propagation of feature annotation.</text>
</comment>
<feature type="region of interest" description="Disordered" evidence="6">
    <location>
        <begin position="1485"/>
        <end position="1506"/>
    </location>
</feature>
<dbReference type="SUPFAM" id="SSF82895">
    <property type="entry name" value="TSP-1 type 1 repeat"/>
    <property type="match status" value="6"/>
</dbReference>
<dbReference type="PANTHER" id="PTHR24252:SF7">
    <property type="entry name" value="HYALIN"/>
    <property type="match status" value="1"/>
</dbReference>
<dbReference type="PROSITE" id="PS01180">
    <property type="entry name" value="CUB"/>
    <property type="match status" value="2"/>
</dbReference>
<name>A0ABN7S3L8_OIKDI</name>